<dbReference type="EMBL" id="JAHEWS010000001">
    <property type="protein sequence ID" value="MBT1586401.1"/>
    <property type="molecule type" value="Genomic_DNA"/>
</dbReference>
<name>A0ABS5VBS3_9MICO</name>
<accession>A0ABS5VBS3</accession>
<dbReference type="Proteomes" id="UP001519641">
    <property type="component" value="Unassembled WGS sequence"/>
</dbReference>
<evidence type="ECO:0000313" key="3">
    <source>
        <dbReference type="Proteomes" id="UP001519641"/>
    </source>
</evidence>
<evidence type="ECO:0000256" key="1">
    <source>
        <dbReference type="SAM" id="Phobius"/>
    </source>
</evidence>
<keyword evidence="1" id="KW-1133">Transmembrane helix</keyword>
<dbReference type="RefSeq" id="WP_214543399.1">
    <property type="nucleotide sequence ID" value="NZ_JAHEWS010000001.1"/>
</dbReference>
<evidence type="ECO:0000313" key="2">
    <source>
        <dbReference type="EMBL" id="MBT1586401.1"/>
    </source>
</evidence>
<sequence length="112" mass="11533">MTIPVVPARPGATASVVAAGLLAVAGVAFGVLWGTVFAPLWLFGERRQLLFWFWAEPLSVVPWLAAVAALLLAAVGWSRGGGRSRAALTVGCVVFVVLAPVAMFFGGPVTGV</sequence>
<keyword evidence="1" id="KW-0812">Transmembrane</keyword>
<feature type="transmembrane region" description="Helical" evidence="1">
    <location>
        <begin position="86"/>
        <end position="106"/>
    </location>
</feature>
<protein>
    <submittedName>
        <fullName evidence="2">Uncharacterized protein</fullName>
    </submittedName>
</protein>
<comment type="caution">
    <text evidence="2">The sequence shown here is derived from an EMBL/GenBank/DDBJ whole genome shotgun (WGS) entry which is preliminary data.</text>
</comment>
<keyword evidence="3" id="KW-1185">Reference proteome</keyword>
<proteinExistence type="predicted"/>
<gene>
    <name evidence="2" type="ORF">KK097_01070</name>
</gene>
<feature type="transmembrane region" description="Helical" evidence="1">
    <location>
        <begin position="12"/>
        <end position="43"/>
    </location>
</feature>
<organism evidence="2 3">
    <name type="scientific">Curtobacterium aurantiacum</name>
    <dbReference type="NCBI Taxonomy" id="3236919"/>
    <lineage>
        <taxon>Bacteria</taxon>
        <taxon>Bacillati</taxon>
        <taxon>Actinomycetota</taxon>
        <taxon>Actinomycetes</taxon>
        <taxon>Micrococcales</taxon>
        <taxon>Microbacteriaceae</taxon>
        <taxon>Curtobacterium</taxon>
    </lineage>
</organism>
<feature type="transmembrane region" description="Helical" evidence="1">
    <location>
        <begin position="49"/>
        <end position="74"/>
    </location>
</feature>
<reference evidence="2 3" key="1">
    <citation type="submission" date="2021-05" db="EMBL/GenBank/DDBJ databases">
        <title>Whole genome sequence of Curtobacterium flaccumfaciens pv. flaccumfaciens strain CFBP 8819.</title>
        <authorList>
            <person name="Osdaghi E."/>
            <person name="Taghouti G."/>
            <person name="Portier P."/>
            <person name="Fazliarab A."/>
            <person name="Taghavi S.M."/>
            <person name="Briand M."/>
            <person name="Le-Saux M."/>
            <person name="Jacques M.-A."/>
        </authorList>
    </citation>
    <scope>NUCLEOTIDE SEQUENCE [LARGE SCALE GENOMIC DNA]</scope>
    <source>
        <strain evidence="2 3">CFBP 8819</strain>
    </source>
</reference>
<keyword evidence="1" id="KW-0472">Membrane</keyword>